<evidence type="ECO:0000259" key="2">
    <source>
        <dbReference type="Pfam" id="PF14529"/>
    </source>
</evidence>
<organism evidence="3 4">
    <name type="scientific">Brachionus calyciflorus</name>
    <dbReference type="NCBI Taxonomy" id="104777"/>
    <lineage>
        <taxon>Eukaryota</taxon>
        <taxon>Metazoa</taxon>
        <taxon>Spiralia</taxon>
        <taxon>Gnathifera</taxon>
        <taxon>Rotifera</taxon>
        <taxon>Eurotatoria</taxon>
        <taxon>Monogononta</taxon>
        <taxon>Pseudotrocha</taxon>
        <taxon>Ploima</taxon>
        <taxon>Brachionidae</taxon>
        <taxon>Brachionus</taxon>
    </lineage>
</organism>
<evidence type="ECO:0000256" key="1">
    <source>
        <dbReference type="SAM" id="Coils"/>
    </source>
</evidence>
<proteinExistence type="predicted"/>
<name>A0A814MED9_9BILA</name>
<reference evidence="3" key="1">
    <citation type="submission" date="2021-02" db="EMBL/GenBank/DDBJ databases">
        <authorList>
            <person name="Nowell W R."/>
        </authorList>
    </citation>
    <scope>NUCLEOTIDE SEQUENCE</scope>
    <source>
        <strain evidence="3">Ploen Becks lab</strain>
    </source>
</reference>
<keyword evidence="1" id="KW-0175">Coiled coil</keyword>
<dbReference type="OrthoDB" id="7476844at2759"/>
<feature type="coiled-coil region" evidence="1">
    <location>
        <begin position="1"/>
        <end position="32"/>
    </location>
</feature>
<dbReference type="EMBL" id="CAJNOC010006407">
    <property type="protein sequence ID" value="CAF1077297.1"/>
    <property type="molecule type" value="Genomic_DNA"/>
</dbReference>
<dbReference type="InterPro" id="IPR005135">
    <property type="entry name" value="Endo/exonuclease/phosphatase"/>
</dbReference>
<evidence type="ECO:0000313" key="4">
    <source>
        <dbReference type="Proteomes" id="UP000663879"/>
    </source>
</evidence>
<dbReference type="GO" id="GO:0003824">
    <property type="term" value="F:catalytic activity"/>
    <property type="evidence" value="ECO:0007669"/>
    <property type="project" value="InterPro"/>
</dbReference>
<keyword evidence="4" id="KW-1185">Reference proteome</keyword>
<comment type="caution">
    <text evidence="3">The sequence shown here is derived from an EMBL/GenBank/DDBJ whole genome shotgun (WGS) entry which is preliminary data.</text>
</comment>
<accession>A0A814MED9</accession>
<dbReference type="SUPFAM" id="SSF56219">
    <property type="entry name" value="DNase I-like"/>
    <property type="match status" value="1"/>
</dbReference>
<evidence type="ECO:0000313" key="3">
    <source>
        <dbReference type="EMBL" id="CAF1077297.1"/>
    </source>
</evidence>
<dbReference type="InterPro" id="IPR036691">
    <property type="entry name" value="Endo/exonu/phosph_ase_sf"/>
</dbReference>
<dbReference type="Gene3D" id="3.60.10.10">
    <property type="entry name" value="Endonuclease/exonuclease/phosphatase"/>
    <property type="match status" value="1"/>
</dbReference>
<dbReference type="Proteomes" id="UP000663879">
    <property type="component" value="Unassembled WGS sequence"/>
</dbReference>
<sequence>MNKVKSEIMEIKNDIEEAKNELNGKISVLKEDTTALKNDKAVVKLEIAALKEYKRTWSLSKNKILDNIYCPNKKVYQNLERKQHKTGRPVGGLSFLVDNNLKCQVKFISDRIGQIKIGKLIILNIYLPYYTGKTDDYQDYDQKIENLQEILEVESHNNLILVGDFNTDIIRSNHNTVSLLKFLKTNNLTMADVKQHQKINFTLQISWIDHVICRNEMLSKLTTEILYNESYLVDHNAINITKKDVDLGIEKRNERTHPKIIKLRWLNSFQLKRYKEILSDKIKIVGDLTVNLENIRNKETLKIKLTEVLNNLSSLMIQSVKQVNDEITKMSKEKKEK</sequence>
<gene>
    <name evidence="3" type="ORF">OXX778_LOCUS20024</name>
</gene>
<dbReference type="AlphaFoldDB" id="A0A814MED9"/>
<protein>
    <recommendedName>
        <fullName evidence="2">Endonuclease/exonuclease/phosphatase domain-containing protein</fullName>
    </recommendedName>
</protein>
<dbReference type="Pfam" id="PF14529">
    <property type="entry name" value="Exo_endo_phos_2"/>
    <property type="match status" value="1"/>
</dbReference>
<feature type="domain" description="Endonuclease/exonuclease/phosphatase" evidence="2">
    <location>
        <begin position="122"/>
        <end position="238"/>
    </location>
</feature>